<evidence type="ECO:0000256" key="2">
    <source>
        <dbReference type="SAM" id="Phobius"/>
    </source>
</evidence>
<dbReference type="PANTHER" id="PTHR30469:SF11">
    <property type="entry name" value="BLL4320 PROTEIN"/>
    <property type="match status" value="1"/>
</dbReference>
<dbReference type="RefSeq" id="WP_284136915.1">
    <property type="nucleotide sequence ID" value="NZ_JASJUT010000003.1"/>
</dbReference>
<dbReference type="SUPFAM" id="SSF111369">
    <property type="entry name" value="HlyD-like secretion proteins"/>
    <property type="match status" value="1"/>
</dbReference>
<dbReference type="InterPro" id="IPR006143">
    <property type="entry name" value="RND_pump_MFP"/>
</dbReference>
<comment type="caution">
    <text evidence="4">The sequence shown here is derived from an EMBL/GenBank/DDBJ whole genome shotgun (WGS) entry which is preliminary data.</text>
</comment>
<organism evidence="4 5">
    <name type="scientific">Pseudoalteromonas obscura</name>
    <dbReference type="NCBI Taxonomy" id="3048491"/>
    <lineage>
        <taxon>Bacteria</taxon>
        <taxon>Pseudomonadati</taxon>
        <taxon>Pseudomonadota</taxon>
        <taxon>Gammaproteobacteria</taxon>
        <taxon>Alteromonadales</taxon>
        <taxon>Pseudoalteromonadaceae</taxon>
        <taxon>Pseudoalteromonas</taxon>
    </lineage>
</organism>
<keyword evidence="2" id="KW-0812">Transmembrane</keyword>
<feature type="domain" description="Multidrug resistance protein MdtA-like alpha-helical hairpin" evidence="3">
    <location>
        <begin position="105"/>
        <end position="158"/>
    </location>
</feature>
<evidence type="ECO:0000313" key="5">
    <source>
        <dbReference type="Proteomes" id="UP001231915"/>
    </source>
</evidence>
<keyword evidence="2" id="KW-0472">Membrane</keyword>
<dbReference type="InterPro" id="IPR058624">
    <property type="entry name" value="MdtA-like_HH"/>
</dbReference>
<evidence type="ECO:0000259" key="3">
    <source>
        <dbReference type="Pfam" id="PF25876"/>
    </source>
</evidence>
<dbReference type="Gene3D" id="2.40.30.170">
    <property type="match status" value="1"/>
</dbReference>
<proteinExistence type="inferred from homology"/>
<reference evidence="4 5" key="1">
    <citation type="submission" date="2023-05" db="EMBL/GenBank/DDBJ databases">
        <title>Pseudoalteromonas ardens sp. nov., Pseudoalteromonas obscura sp. nov., and Pseudoalteromonas umbrosa sp. nov., isolated from the coral Montipora capitata.</title>
        <authorList>
            <person name="Thomas E.M."/>
            <person name="Smith E.M."/>
            <person name="Papke E."/>
            <person name="Shlafstein M.D."/>
            <person name="Oline D.K."/>
            <person name="Videau P."/>
            <person name="Saw J.H."/>
            <person name="Strangman W.K."/>
            <person name="Ushijima B."/>
        </authorList>
    </citation>
    <scope>NUCLEOTIDE SEQUENCE [LARGE SCALE GENOMIC DNA]</scope>
    <source>
        <strain evidence="4 5">P94</strain>
    </source>
</reference>
<evidence type="ECO:0000256" key="1">
    <source>
        <dbReference type="ARBA" id="ARBA00009477"/>
    </source>
</evidence>
<accession>A0ABT7EJ76</accession>
<sequence>MKIKAWIATVVMIAALIGTMGYIKWIEMSAILAAASNTPEYSETVEATRVEKATYTQSVAVIGNAVAPDHVVLLSETSGVIKAVNYSSGERVKSGEVIIQLDIRSEQATLKAAIAKKKLVSSNYNRVKALSAHQAISQEELDTAQANLVVIEAEIEAIKNIIRKKTITAPFDGVLGIHSAKEGEFLNANTRVVSVTGDLGYMWVDFYIPQTYHKLGVGNQVHLQKVEESTVPLQANASIVAVEDALQAGIRSRKYRAKVWRSALEVDANEALSVHVPVRQYDNVISVPNMSVLRDVSGGYIFELIPTGGNEQFRAKRRQVEIIASDEHVTFLKPSVAPNSLVAAPGAFKLFDGVLVNIVSLPTALAGNSTPLDKEL</sequence>
<dbReference type="Pfam" id="PF25876">
    <property type="entry name" value="HH_MFP_RND"/>
    <property type="match status" value="1"/>
</dbReference>
<name>A0ABT7EJ76_9GAMM</name>
<keyword evidence="2" id="KW-1133">Transmembrane helix</keyword>
<feature type="transmembrane region" description="Helical" evidence="2">
    <location>
        <begin position="6"/>
        <end position="23"/>
    </location>
</feature>
<dbReference type="PANTHER" id="PTHR30469">
    <property type="entry name" value="MULTIDRUG RESISTANCE PROTEIN MDTA"/>
    <property type="match status" value="1"/>
</dbReference>
<dbReference type="Gene3D" id="2.40.50.100">
    <property type="match status" value="1"/>
</dbReference>
<keyword evidence="5" id="KW-1185">Reference proteome</keyword>
<protein>
    <submittedName>
        <fullName evidence="4">Efflux RND transporter periplasmic adaptor subunit</fullName>
    </submittedName>
</protein>
<evidence type="ECO:0000313" key="4">
    <source>
        <dbReference type="EMBL" id="MDK2595104.1"/>
    </source>
</evidence>
<dbReference type="Proteomes" id="UP001231915">
    <property type="component" value="Unassembled WGS sequence"/>
</dbReference>
<dbReference type="Gene3D" id="1.10.287.470">
    <property type="entry name" value="Helix hairpin bin"/>
    <property type="match status" value="1"/>
</dbReference>
<gene>
    <name evidence="4" type="ORF">QNM18_08640</name>
</gene>
<dbReference type="NCBIfam" id="TIGR01730">
    <property type="entry name" value="RND_mfp"/>
    <property type="match status" value="1"/>
</dbReference>
<dbReference type="EMBL" id="JASJUT010000003">
    <property type="protein sequence ID" value="MDK2595104.1"/>
    <property type="molecule type" value="Genomic_DNA"/>
</dbReference>
<comment type="similarity">
    <text evidence="1">Belongs to the membrane fusion protein (MFP) (TC 8.A.1) family.</text>
</comment>